<sequence length="282" mass="31462">MSIDSLNILGLARDGGQDLIQTLQRVDVLRANLAESRVIIATNDNSDGTDRVLADYAARSPATEILDLDGLTVTIPDRVERITHARNQVLQRLFASSSAHPATLVLDLDGPNAALEADAVLRALRRQAPAWDAVFANAQPAYYDLYALRCEGWCDEDVWQQIHTARKPWFFRRRWRQDLLRNVIYSRQYHIPADAPLIPVDSAFAGLGLYRTGSLKGLHYSCRDEKGGLVCEHVQLHRQIRARGGRLYIDPGLTTIAPSEHLGEASGAPFPQRLYRDETKAG</sequence>
<evidence type="ECO:0008006" key="3">
    <source>
        <dbReference type="Google" id="ProtNLM"/>
    </source>
</evidence>
<accession>A0ABY2WTF9</accession>
<dbReference type="RefSeq" id="WP_138845229.1">
    <property type="nucleotide sequence ID" value="NZ_VCPD01000009.1"/>
</dbReference>
<evidence type="ECO:0000313" key="2">
    <source>
        <dbReference type="Proteomes" id="UP001193035"/>
    </source>
</evidence>
<dbReference type="EMBL" id="VCPD01000009">
    <property type="protein sequence ID" value="TMV03741.1"/>
    <property type="molecule type" value="Genomic_DNA"/>
</dbReference>
<dbReference type="Proteomes" id="UP001193035">
    <property type="component" value="Unassembled WGS sequence"/>
</dbReference>
<name>A0ABY2WTF9_9RHOB</name>
<keyword evidence="2" id="KW-1185">Reference proteome</keyword>
<comment type="caution">
    <text evidence="1">The sequence shown here is derived from an EMBL/GenBank/DDBJ whole genome shotgun (WGS) entry which is preliminary data.</text>
</comment>
<gene>
    <name evidence="1" type="ORF">FGK63_18910</name>
</gene>
<evidence type="ECO:0000313" key="1">
    <source>
        <dbReference type="EMBL" id="TMV03741.1"/>
    </source>
</evidence>
<organism evidence="1 2">
    <name type="scientific">Ruegeria sediminis</name>
    <dbReference type="NCBI Taxonomy" id="2583820"/>
    <lineage>
        <taxon>Bacteria</taxon>
        <taxon>Pseudomonadati</taxon>
        <taxon>Pseudomonadota</taxon>
        <taxon>Alphaproteobacteria</taxon>
        <taxon>Rhodobacterales</taxon>
        <taxon>Roseobacteraceae</taxon>
        <taxon>Ruegeria</taxon>
    </lineage>
</organism>
<reference evidence="1 2" key="1">
    <citation type="submission" date="2019-05" db="EMBL/GenBank/DDBJ databases">
        <title>Ruegeria sp. nov., isolated from tidal flat.</title>
        <authorList>
            <person name="Kim W."/>
        </authorList>
    </citation>
    <scope>NUCLEOTIDE SEQUENCE [LARGE SCALE GENOMIC DNA]</scope>
    <source>
        <strain evidence="1 2">CAU 1488</strain>
    </source>
</reference>
<proteinExistence type="predicted"/>
<protein>
    <recommendedName>
        <fullName evidence="3">Glycosyltransferase family 2 protein</fullName>
    </recommendedName>
</protein>